<dbReference type="AlphaFoldDB" id="A0A0F9G804"/>
<feature type="non-terminal residue" evidence="1">
    <location>
        <position position="1"/>
    </location>
</feature>
<dbReference type="Pfam" id="PF23140">
    <property type="entry name" value="Gp80"/>
    <property type="match status" value="1"/>
</dbReference>
<name>A0A0F9G804_9ZZZZ</name>
<sequence length="87" mass="8814">VGNGYARPSFANNKTTWTTAAAGALSNAIEMAFAAATGPWGTVTYFGIFDALTGGNLLATGILGTPKVIDDGDTAKFAVGDLDITLD</sequence>
<accession>A0A0F9G804</accession>
<reference evidence="1" key="1">
    <citation type="journal article" date="2015" name="Nature">
        <title>Complex archaea that bridge the gap between prokaryotes and eukaryotes.</title>
        <authorList>
            <person name="Spang A."/>
            <person name="Saw J.H."/>
            <person name="Jorgensen S.L."/>
            <person name="Zaremba-Niedzwiedzka K."/>
            <person name="Martijn J."/>
            <person name="Lind A.E."/>
            <person name="van Eijk R."/>
            <person name="Schleper C."/>
            <person name="Guy L."/>
            <person name="Ettema T.J."/>
        </authorList>
    </citation>
    <scope>NUCLEOTIDE SEQUENCE</scope>
</reference>
<organism evidence="1">
    <name type="scientific">marine sediment metagenome</name>
    <dbReference type="NCBI Taxonomy" id="412755"/>
    <lineage>
        <taxon>unclassified sequences</taxon>
        <taxon>metagenomes</taxon>
        <taxon>ecological metagenomes</taxon>
    </lineage>
</organism>
<dbReference type="EMBL" id="LAZR01018780">
    <property type="protein sequence ID" value="KKL95044.1"/>
    <property type="molecule type" value="Genomic_DNA"/>
</dbReference>
<evidence type="ECO:0000313" key="1">
    <source>
        <dbReference type="EMBL" id="KKL95044.1"/>
    </source>
</evidence>
<proteinExistence type="predicted"/>
<dbReference type="InterPro" id="IPR056908">
    <property type="entry name" value="Gp80-like"/>
</dbReference>
<gene>
    <name evidence="1" type="ORF">LCGC14_1858530</name>
</gene>
<protein>
    <submittedName>
        <fullName evidence="1">Uncharacterized protein</fullName>
    </submittedName>
</protein>
<comment type="caution">
    <text evidence="1">The sequence shown here is derived from an EMBL/GenBank/DDBJ whole genome shotgun (WGS) entry which is preliminary data.</text>
</comment>